<comment type="catalytic activity">
    <reaction evidence="1">
        <text>Hydrolysis of terminal, non-reducing beta-D-glucosyl residues with release of beta-D-glucose.</text>
        <dbReference type="EC" id="3.2.1.21"/>
    </reaction>
</comment>
<feature type="domain" description="Fibronectin type III-like" evidence="8">
    <location>
        <begin position="680"/>
        <end position="749"/>
    </location>
</feature>
<feature type="chain" id="PRO_5020894138" description="beta-glucosidase" evidence="7">
    <location>
        <begin position="23"/>
        <end position="761"/>
    </location>
</feature>
<sequence>MKIKYLKVAAFLLFVPVFQITAQTKGINNLDPVVEHKIDSILELMTLKEKVGQMVQYNGSFDVTGAPSDIDSKTKLEKLKNGEVGSMLNVLTAEATREAQKVVMEHSRLKIPLLFGYDVIHGYKTMFPVPLGESASWDLEAMELSASIAAKETAASGVHWTFAPMIDVSRDARWGRIMEGAGEDPYLNSVIGVARINGFQGGDLADIATIAACAKHFAGYGFAEAGRDYNTVNVGESELHNAILMPFKAASEAGVATFMNSFNEIDGVPSTASNYLQRDILKGDWNYKGFMVSDWGSIAELISHGYAKDKMQAGELAVVAGSDMDMEGRVYEEALEPLVSQNKIDEAILDDAVRRILRVKYHLGLFEDPYKYSDAQREEEVLLAKEHLEAARAIARKSIVLLKNENGVLPLTKSLNSIAVIGPLAADTDSPLGNWRAQADKNSAVSVLEGIKNAVDKTTQINYAKGADLGMGERSFLMPLKINDTDTSGFTEAVAAAENSEVVVMVLGEDAFQTGEGRSQTGIQLRGVQQELLDAIFEVNDNIVLVLMNGRPLDLSKPNDQVPAILETWFLGSEAGNAIADVLFGDYNPSGKLPVSFPRNVGQEPLYYNQKNTGRPSSTMVTYSGYQDGSREALFPFGYGLSYTTFEYGKLQLSASEFSGDSWIELSVNITNTGNVAGKETVQLYIHDLVASRTRPVKELRDFRQVTLEPGETQTVSFTISPKTLAFYTANKVWEAEAGEFDVMIGGNSVDLQKATFQYKN</sequence>
<dbReference type="InterPro" id="IPR036962">
    <property type="entry name" value="Glyco_hydro_3_N_sf"/>
</dbReference>
<protein>
    <recommendedName>
        <fullName evidence="3">beta-glucosidase</fullName>
        <ecNumber evidence="3">3.2.1.21</ecNumber>
    </recommendedName>
</protein>
<dbReference type="SUPFAM" id="SSF52279">
    <property type="entry name" value="Beta-D-glucan exohydrolase, C-terminal domain"/>
    <property type="match status" value="1"/>
</dbReference>
<evidence type="ECO:0000256" key="3">
    <source>
        <dbReference type="ARBA" id="ARBA00012744"/>
    </source>
</evidence>
<feature type="signal peptide" evidence="7">
    <location>
        <begin position="1"/>
        <end position="22"/>
    </location>
</feature>
<evidence type="ECO:0000256" key="7">
    <source>
        <dbReference type="SAM" id="SignalP"/>
    </source>
</evidence>
<dbReference type="InterPro" id="IPR051915">
    <property type="entry name" value="Cellulose_Degrad_GH3"/>
</dbReference>
<evidence type="ECO:0000256" key="2">
    <source>
        <dbReference type="ARBA" id="ARBA00005336"/>
    </source>
</evidence>
<dbReference type="InterPro" id="IPR017853">
    <property type="entry name" value="GH"/>
</dbReference>
<dbReference type="RefSeq" id="WP_128760291.1">
    <property type="nucleotide sequence ID" value="NZ_QOVI01000002.1"/>
</dbReference>
<gene>
    <name evidence="9" type="ORF">DSM04_102199</name>
</gene>
<dbReference type="OrthoDB" id="9805821at2"/>
<evidence type="ECO:0000256" key="5">
    <source>
        <dbReference type="ARBA" id="ARBA00022801"/>
    </source>
</evidence>
<dbReference type="InterPro" id="IPR001764">
    <property type="entry name" value="Glyco_hydro_3_N"/>
</dbReference>
<dbReference type="Pfam" id="PF01915">
    <property type="entry name" value="Glyco_hydro_3_C"/>
    <property type="match status" value="1"/>
</dbReference>
<dbReference type="Pfam" id="PF14310">
    <property type="entry name" value="Fn3-like"/>
    <property type="match status" value="1"/>
</dbReference>
<evidence type="ECO:0000259" key="8">
    <source>
        <dbReference type="SMART" id="SM01217"/>
    </source>
</evidence>
<dbReference type="Gene3D" id="2.60.40.10">
    <property type="entry name" value="Immunoglobulins"/>
    <property type="match status" value="1"/>
</dbReference>
<evidence type="ECO:0000256" key="4">
    <source>
        <dbReference type="ARBA" id="ARBA00022729"/>
    </source>
</evidence>
<dbReference type="InterPro" id="IPR026891">
    <property type="entry name" value="Fn3-like"/>
</dbReference>
<proteinExistence type="inferred from homology"/>
<evidence type="ECO:0000256" key="6">
    <source>
        <dbReference type="ARBA" id="ARBA00023295"/>
    </source>
</evidence>
<dbReference type="Proteomes" id="UP000289821">
    <property type="component" value="Unassembled WGS sequence"/>
</dbReference>
<name>A0A4Q0NXI1_9FLAO</name>
<dbReference type="Gene3D" id="3.20.20.300">
    <property type="entry name" value="Glycoside hydrolase, family 3, N-terminal domain"/>
    <property type="match status" value="1"/>
</dbReference>
<dbReference type="PANTHER" id="PTHR30620">
    <property type="entry name" value="PERIPLASMIC BETA-GLUCOSIDASE-RELATED"/>
    <property type="match status" value="1"/>
</dbReference>
<keyword evidence="10" id="KW-1185">Reference proteome</keyword>
<accession>A0A4Q0NXI1</accession>
<comment type="similarity">
    <text evidence="2">Belongs to the glycosyl hydrolase 3 family.</text>
</comment>
<dbReference type="Gene3D" id="3.40.50.1700">
    <property type="entry name" value="Glycoside hydrolase family 3 C-terminal domain"/>
    <property type="match status" value="1"/>
</dbReference>
<organism evidence="9 10">
    <name type="scientific">Leeuwenhoekiella aestuarii</name>
    <dbReference type="NCBI Taxonomy" id="2249426"/>
    <lineage>
        <taxon>Bacteria</taxon>
        <taxon>Pseudomonadati</taxon>
        <taxon>Bacteroidota</taxon>
        <taxon>Flavobacteriia</taxon>
        <taxon>Flavobacteriales</taxon>
        <taxon>Flavobacteriaceae</taxon>
        <taxon>Leeuwenhoekiella</taxon>
    </lineage>
</organism>
<dbReference type="EC" id="3.2.1.21" evidence="3"/>
<dbReference type="AlphaFoldDB" id="A0A4Q0NXI1"/>
<dbReference type="NCBIfam" id="NF011678">
    <property type="entry name" value="PRK15098.1"/>
    <property type="match status" value="1"/>
</dbReference>
<dbReference type="FunFam" id="3.20.20.300:FF:000005">
    <property type="entry name" value="Periplasmic beta-glucosidase"/>
    <property type="match status" value="1"/>
</dbReference>
<dbReference type="SMART" id="SM01217">
    <property type="entry name" value="Fn3_like"/>
    <property type="match status" value="1"/>
</dbReference>
<dbReference type="FunFam" id="2.60.40.10:FF:000495">
    <property type="entry name" value="Periplasmic beta-glucosidase"/>
    <property type="match status" value="1"/>
</dbReference>
<comment type="caution">
    <text evidence="9">The sequence shown here is derived from an EMBL/GenBank/DDBJ whole genome shotgun (WGS) entry which is preliminary data.</text>
</comment>
<dbReference type="InterPro" id="IPR013783">
    <property type="entry name" value="Ig-like_fold"/>
</dbReference>
<evidence type="ECO:0000313" key="9">
    <source>
        <dbReference type="EMBL" id="RXG16618.1"/>
    </source>
</evidence>
<evidence type="ECO:0000313" key="10">
    <source>
        <dbReference type="Proteomes" id="UP000289821"/>
    </source>
</evidence>
<dbReference type="Pfam" id="PF00933">
    <property type="entry name" value="Glyco_hydro_3"/>
    <property type="match status" value="1"/>
</dbReference>
<keyword evidence="6" id="KW-0326">Glycosidase</keyword>
<reference evidence="9 10" key="1">
    <citation type="submission" date="2018-07" db="EMBL/GenBank/DDBJ databases">
        <title>Leeuwenhoekiella genomics.</title>
        <authorList>
            <person name="Tahon G."/>
            <person name="Willems A."/>
        </authorList>
    </citation>
    <scope>NUCLEOTIDE SEQUENCE [LARGE SCALE GENOMIC DNA]</scope>
    <source>
        <strain evidence="9 10">R-50232</strain>
    </source>
</reference>
<dbReference type="PRINTS" id="PR00133">
    <property type="entry name" value="GLHYDRLASE3"/>
</dbReference>
<keyword evidence="5" id="KW-0378">Hydrolase</keyword>
<dbReference type="InterPro" id="IPR036881">
    <property type="entry name" value="Glyco_hydro_3_C_sf"/>
</dbReference>
<dbReference type="InterPro" id="IPR002772">
    <property type="entry name" value="Glyco_hydro_3_C"/>
</dbReference>
<dbReference type="GO" id="GO:0008422">
    <property type="term" value="F:beta-glucosidase activity"/>
    <property type="evidence" value="ECO:0007669"/>
    <property type="project" value="UniProtKB-EC"/>
</dbReference>
<dbReference type="GO" id="GO:0009251">
    <property type="term" value="P:glucan catabolic process"/>
    <property type="evidence" value="ECO:0007669"/>
    <property type="project" value="TreeGrafter"/>
</dbReference>
<dbReference type="PANTHER" id="PTHR30620:SF16">
    <property type="entry name" value="LYSOSOMAL BETA GLUCOSIDASE"/>
    <property type="match status" value="1"/>
</dbReference>
<dbReference type="EMBL" id="QOVI01000002">
    <property type="protein sequence ID" value="RXG16618.1"/>
    <property type="molecule type" value="Genomic_DNA"/>
</dbReference>
<dbReference type="SUPFAM" id="SSF51445">
    <property type="entry name" value="(Trans)glycosidases"/>
    <property type="match status" value="1"/>
</dbReference>
<keyword evidence="4 7" id="KW-0732">Signal</keyword>
<evidence type="ECO:0000256" key="1">
    <source>
        <dbReference type="ARBA" id="ARBA00000448"/>
    </source>
</evidence>
<dbReference type="FunFam" id="3.40.50.1700:FF:000009">
    <property type="entry name" value="Periplasmic beta-glucosidase"/>
    <property type="match status" value="1"/>
</dbReference>